<dbReference type="RefSeq" id="WP_005519142.1">
    <property type="nucleotide sequence ID" value="NZ_EQ973328.1"/>
</dbReference>
<dbReference type="Pfam" id="PF17249">
    <property type="entry name" value="DUF5318"/>
    <property type="match status" value="1"/>
</dbReference>
<dbReference type="AlphaFoldDB" id="C0DZA1"/>
<dbReference type="GeneID" id="84575285"/>
<evidence type="ECO:0000313" key="1">
    <source>
        <dbReference type="EMBL" id="EEG28387.1"/>
    </source>
</evidence>
<sequence length="125" mass="13792">MVEFQGQISHRFARAKTLAAWRANKVKQDTICDADSLLLAAAKFHGVPASTPCPICNKTNLREVLWVYGDELKRAAGSARSLTEIEQFAAAGLTFTVHRVEVCTNCKWNYLLMTAIAAPSYKSDT</sequence>
<dbReference type="HOGENOM" id="CLU_124443_0_0_11"/>
<gene>
    <name evidence="1" type="ORF">CORMATOL_00039</name>
</gene>
<accession>C0DZA1</accession>
<evidence type="ECO:0008006" key="3">
    <source>
        <dbReference type="Google" id="ProtNLM"/>
    </source>
</evidence>
<dbReference type="InterPro" id="IPR035169">
    <property type="entry name" value="DUF5318"/>
</dbReference>
<name>C0DZA1_9CORY</name>
<proteinExistence type="predicted"/>
<dbReference type="Proteomes" id="UP000006247">
    <property type="component" value="Unassembled WGS sequence"/>
</dbReference>
<comment type="caution">
    <text evidence="1">The sequence shown here is derived from an EMBL/GenBank/DDBJ whole genome shotgun (WGS) entry which is preliminary data.</text>
</comment>
<evidence type="ECO:0000313" key="2">
    <source>
        <dbReference type="Proteomes" id="UP000006247"/>
    </source>
</evidence>
<protein>
    <recommendedName>
        <fullName evidence="3">DUF5318 domain-containing protein</fullName>
    </recommendedName>
</protein>
<dbReference type="EMBL" id="ACEB01000001">
    <property type="protein sequence ID" value="EEG28387.1"/>
    <property type="molecule type" value="Genomic_DNA"/>
</dbReference>
<reference evidence="1 2" key="1">
    <citation type="submission" date="2009-01" db="EMBL/GenBank/DDBJ databases">
        <authorList>
            <person name="Fulton L."/>
            <person name="Clifton S."/>
            <person name="Chinwalla A.T."/>
            <person name="Mitreva M."/>
            <person name="Sodergren E."/>
            <person name="Weinstock G."/>
            <person name="Clifton S."/>
            <person name="Dooling D.J."/>
            <person name="Fulton B."/>
            <person name="Minx P."/>
            <person name="Pepin K.H."/>
            <person name="Johnson M."/>
            <person name="Bhonagiri V."/>
            <person name="Nash W.E."/>
            <person name="Mardis E.R."/>
            <person name="Wilson R.K."/>
        </authorList>
    </citation>
    <scope>NUCLEOTIDE SEQUENCE [LARGE SCALE GENOMIC DNA]</scope>
    <source>
        <strain evidence="1 2">ATCC 33806</strain>
    </source>
</reference>
<organism evidence="1 2">
    <name type="scientific">Corynebacterium matruchotii ATCC 33806</name>
    <dbReference type="NCBI Taxonomy" id="566549"/>
    <lineage>
        <taxon>Bacteria</taxon>
        <taxon>Bacillati</taxon>
        <taxon>Actinomycetota</taxon>
        <taxon>Actinomycetes</taxon>
        <taxon>Mycobacteriales</taxon>
        <taxon>Corynebacteriaceae</taxon>
        <taxon>Corynebacterium</taxon>
    </lineage>
</organism>